<proteinExistence type="predicted"/>
<sequence>MTISGEAESQILSWQTSLTDQAPIPIPSALLFGFQVSVANINASFPFTKMASLYLRTRDALIQNVTIFLIIWVNIHGHKHRLEDLGIFQNIGQEHSKTRDN</sequence>
<organism evidence="1 2">
    <name type="scientific">Thalictrum thalictroides</name>
    <name type="common">Rue-anemone</name>
    <name type="synonym">Anemone thalictroides</name>
    <dbReference type="NCBI Taxonomy" id="46969"/>
    <lineage>
        <taxon>Eukaryota</taxon>
        <taxon>Viridiplantae</taxon>
        <taxon>Streptophyta</taxon>
        <taxon>Embryophyta</taxon>
        <taxon>Tracheophyta</taxon>
        <taxon>Spermatophyta</taxon>
        <taxon>Magnoliopsida</taxon>
        <taxon>Ranunculales</taxon>
        <taxon>Ranunculaceae</taxon>
        <taxon>Thalictroideae</taxon>
        <taxon>Thalictrum</taxon>
    </lineage>
</organism>
<evidence type="ECO:0000313" key="1">
    <source>
        <dbReference type="EMBL" id="KAF5180522.1"/>
    </source>
</evidence>
<accession>A0A7J6V7Z0</accession>
<dbReference type="AlphaFoldDB" id="A0A7J6V7Z0"/>
<dbReference type="Proteomes" id="UP000554482">
    <property type="component" value="Unassembled WGS sequence"/>
</dbReference>
<reference evidence="1 2" key="1">
    <citation type="submission" date="2020-06" db="EMBL/GenBank/DDBJ databases">
        <title>Transcriptomic and genomic resources for Thalictrum thalictroides and T. hernandezii: Facilitating candidate gene discovery in an emerging model plant lineage.</title>
        <authorList>
            <person name="Arias T."/>
            <person name="Riano-Pachon D.M."/>
            <person name="Di Stilio V.S."/>
        </authorList>
    </citation>
    <scope>NUCLEOTIDE SEQUENCE [LARGE SCALE GENOMIC DNA]</scope>
    <source>
        <strain evidence="2">cv. WT478/WT964</strain>
        <tissue evidence="1">Leaves</tissue>
    </source>
</reference>
<name>A0A7J6V7Z0_THATH</name>
<gene>
    <name evidence="1" type="ORF">FRX31_029893</name>
</gene>
<dbReference type="EMBL" id="JABWDY010037322">
    <property type="protein sequence ID" value="KAF5180522.1"/>
    <property type="molecule type" value="Genomic_DNA"/>
</dbReference>
<comment type="caution">
    <text evidence="1">The sequence shown here is derived from an EMBL/GenBank/DDBJ whole genome shotgun (WGS) entry which is preliminary data.</text>
</comment>
<keyword evidence="2" id="KW-1185">Reference proteome</keyword>
<evidence type="ECO:0000313" key="2">
    <source>
        <dbReference type="Proteomes" id="UP000554482"/>
    </source>
</evidence>
<protein>
    <submittedName>
        <fullName evidence="1">Uncharacterized protein</fullName>
    </submittedName>
</protein>